<dbReference type="GO" id="GO:0005524">
    <property type="term" value="F:ATP binding"/>
    <property type="evidence" value="ECO:0007669"/>
    <property type="project" value="UniProtKB-KW"/>
</dbReference>
<dbReference type="InterPro" id="IPR003439">
    <property type="entry name" value="ABC_transporter-like_ATP-bd"/>
</dbReference>
<dbReference type="GO" id="GO:0098796">
    <property type="term" value="C:membrane protein complex"/>
    <property type="evidence" value="ECO:0007669"/>
    <property type="project" value="UniProtKB-ARBA"/>
</dbReference>
<dbReference type="EMBL" id="FXUF01000004">
    <property type="protein sequence ID" value="SMP52238.1"/>
    <property type="molecule type" value="Genomic_DNA"/>
</dbReference>
<evidence type="ECO:0000256" key="4">
    <source>
        <dbReference type="ARBA" id="ARBA00022840"/>
    </source>
</evidence>
<dbReference type="FunFam" id="3.40.50.300:FF:000032">
    <property type="entry name" value="Export ABC transporter ATP-binding protein"/>
    <property type="match status" value="1"/>
</dbReference>
<dbReference type="PANTHER" id="PTHR42798">
    <property type="entry name" value="LIPOPROTEIN-RELEASING SYSTEM ATP-BINDING PROTEIN LOLD"/>
    <property type="match status" value="1"/>
</dbReference>
<gene>
    <name evidence="7" type="ORF">SAMN06296020_104202</name>
</gene>
<keyword evidence="4 7" id="KW-0067">ATP-binding</keyword>
<comment type="caution">
    <text evidence="7">The sequence shown here is derived from an EMBL/GenBank/DDBJ whole genome shotgun (WGS) entry which is preliminary data.</text>
</comment>
<organism evidence="7 8">
    <name type="scientific">Anoxynatronum buryatiense</name>
    <dbReference type="NCBI Taxonomy" id="489973"/>
    <lineage>
        <taxon>Bacteria</taxon>
        <taxon>Bacillati</taxon>
        <taxon>Bacillota</taxon>
        <taxon>Clostridia</taxon>
        <taxon>Eubacteriales</taxon>
        <taxon>Clostridiaceae</taxon>
        <taxon>Anoxynatronum</taxon>
    </lineage>
</organism>
<feature type="domain" description="ABC transporter" evidence="6">
    <location>
        <begin position="27"/>
        <end position="256"/>
    </location>
</feature>
<name>A0AA46AIN5_9CLOT</name>
<dbReference type="SUPFAM" id="SSF52540">
    <property type="entry name" value="P-loop containing nucleoside triphosphate hydrolases"/>
    <property type="match status" value="1"/>
</dbReference>
<keyword evidence="3" id="KW-0547">Nucleotide-binding</keyword>
<dbReference type="Pfam" id="PF00005">
    <property type="entry name" value="ABC_tran"/>
    <property type="match status" value="1"/>
</dbReference>
<accession>A0AA46AIN5</accession>
<dbReference type="InterPro" id="IPR017911">
    <property type="entry name" value="MacB-like_ATP-bd"/>
</dbReference>
<keyword evidence="2" id="KW-0813">Transport</keyword>
<dbReference type="GO" id="GO:0022857">
    <property type="term" value="F:transmembrane transporter activity"/>
    <property type="evidence" value="ECO:0007669"/>
    <property type="project" value="UniProtKB-ARBA"/>
</dbReference>
<dbReference type="SMART" id="SM00382">
    <property type="entry name" value="AAA"/>
    <property type="match status" value="1"/>
</dbReference>
<evidence type="ECO:0000313" key="8">
    <source>
        <dbReference type="Proteomes" id="UP001158066"/>
    </source>
</evidence>
<evidence type="ECO:0000313" key="7">
    <source>
        <dbReference type="EMBL" id="SMP52238.1"/>
    </source>
</evidence>
<dbReference type="PANTHER" id="PTHR42798:SF2">
    <property type="entry name" value="ABC TRANSPORTER ATP-BINDING PROTEIN MG467-RELATED"/>
    <property type="match status" value="1"/>
</dbReference>
<dbReference type="InterPro" id="IPR017871">
    <property type="entry name" value="ABC_transporter-like_CS"/>
</dbReference>
<protein>
    <submittedName>
        <fullName evidence="7">ABC transport system ATP-binding protein</fullName>
    </submittedName>
</protein>
<evidence type="ECO:0000256" key="5">
    <source>
        <dbReference type="SAM" id="MobiDB-lite"/>
    </source>
</evidence>
<evidence type="ECO:0000256" key="1">
    <source>
        <dbReference type="ARBA" id="ARBA00005417"/>
    </source>
</evidence>
<proteinExistence type="inferred from homology"/>
<dbReference type="PROSITE" id="PS00211">
    <property type="entry name" value="ABC_TRANSPORTER_1"/>
    <property type="match status" value="1"/>
</dbReference>
<reference evidence="7" key="1">
    <citation type="submission" date="2017-05" db="EMBL/GenBank/DDBJ databases">
        <authorList>
            <person name="Varghese N."/>
            <person name="Submissions S."/>
        </authorList>
    </citation>
    <scope>NUCLEOTIDE SEQUENCE</scope>
    <source>
        <strain evidence="7">Su22</strain>
    </source>
</reference>
<feature type="region of interest" description="Disordered" evidence="5">
    <location>
        <begin position="1"/>
        <end position="21"/>
    </location>
</feature>
<dbReference type="AlphaFoldDB" id="A0AA46AIN5"/>
<evidence type="ECO:0000256" key="2">
    <source>
        <dbReference type="ARBA" id="ARBA00022448"/>
    </source>
</evidence>
<dbReference type="PROSITE" id="PS50893">
    <property type="entry name" value="ABC_TRANSPORTER_2"/>
    <property type="match status" value="1"/>
</dbReference>
<dbReference type="CDD" id="cd03255">
    <property type="entry name" value="ABC_MJ0796_LolCDE_FtsE"/>
    <property type="match status" value="1"/>
</dbReference>
<comment type="similarity">
    <text evidence="1">Belongs to the ABC transporter superfamily.</text>
</comment>
<dbReference type="InterPro" id="IPR027417">
    <property type="entry name" value="P-loop_NTPase"/>
</dbReference>
<keyword evidence="8" id="KW-1185">Reference proteome</keyword>
<sequence>MFGFNQAPKQAATKEIPAQPGQRPVLIRSENLNKTYQMGEVEVRALKNATFDLYEGEFVVILGPSGSGKSTLLNILGGMDTPTSGQVYVQEKELTSFSDRQLTQYRRNGVGFVFQFYNLMANLTARENVELATEICTTSLNLDEVMGKVGLSERADHFPSQLSGGEQQRVAIARAVAKNPLLLLCDEPTGALDFETGIRILELLKEVNLTYNKTVVIITHNTPVGAMGDRVIRMRSGEITDITVNENPVPPERIEW</sequence>
<dbReference type="GO" id="GO:0016887">
    <property type="term" value="F:ATP hydrolysis activity"/>
    <property type="evidence" value="ECO:0007669"/>
    <property type="project" value="InterPro"/>
</dbReference>
<evidence type="ECO:0000256" key="3">
    <source>
        <dbReference type="ARBA" id="ARBA00022741"/>
    </source>
</evidence>
<dbReference type="InterPro" id="IPR003593">
    <property type="entry name" value="AAA+_ATPase"/>
</dbReference>
<evidence type="ECO:0000259" key="6">
    <source>
        <dbReference type="PROSITE" id="PS50893"/>
    </source>
</evidence>
<dbReference type="Gene3D" id="3.40.50.300">
    <property type="entry name" value="P-loop containing nucleotide triphosphate hydrolases"/>
    <property type="match status" value="1"/>
</dbReference>
<dbReference type="Proteomes" id="UP001158066">
    <property type="component" value="Unassembled WGS sequence"/>
</dbReference>